<dbReference type="Proteomes" id="UP000551353">
    <property type="component" value="Unassembled WGS sequence"/>
</dbReference>
<sequence>MEAPICAARSSQESPSMNKVYANGNEAKVKMFPFCSSGAGTNQESLAHPEAGEIV</sequence>
<accession>A0ABR6IYB2</accession>
<evidence type="ECO:0000313" key="2">
    <source>
        <dbReference type="Proteomes" id="UP000551353"/>
    </source>
</evidence>
<dbReference type="RefSeq" id="WP_233450485.1">
    <property type="nucleotide sequence ID" value="NZ_JACIFX010000020.1"/>
</dbReference>
<organism evidence="1 2">
    <name type="scientific">Rhizobium mongolense</name>
    <dbReference type="NCBI Taxonomy" id="57676"/>
    <lineage>
        <taxon>Bacteria</taxon>
        <taxon>Pseudomonadati</taxon>
        <taxon>Pseudomonadota</taxon>
        <taxon>Alphaproteobacteria</taxon>
        <taxon>Hyphomicrobiales</taxon>
        <taxon>Rhizobiaceae</taxon>
        <taxon>Rhizobium/Agrobacterium group</taxon>
        <taxon>Rhizobium</taxon>
    </lineage>
</organism>
<reference evidence="1 2" key="1">
    <citation type="submission" date="2020-08" db="EMBL/GenBank/DDBJ databases">
        <title>Genomic Encyclopedia of Type Strains, Phase IV (KMG-V): Genome sequencing to study the core and pangenomes of soil and plant-associated prokaryotes.</title>
        <authorList>
            <person name="Whitman W."/>
        </authorList>
    </citation>
    <scope>NUCLEOTIDE SEQUENCE [LARGE SCALE GENOMIC DNA]</scope>
    <source>
        <strain evidence="1 2">SEMIA 4087</strain>
    </source>
</reference>
<protein>
    <submittedName>
        <fullName evidence="1">Uncharacterized protein</fullName>
    </submittedName>
</protein>
<keyword evidence="2" id="KW-1185">Reference proteome</keyword>
<proteinExistence type="predicted"/>
<name>A0ABR6IYB2_9HYPH</name>
<evidence type="ECO:0000313" key="1">
    <source>
        <dbReference type="EMBL" id="MBB4232892.1"/>
    </source>
</evidence>
<dbReference type="EMBL" id="JACIFX010000020">
    <property type="protein sequence ID" value="MBB4232892.1"/>
    <property type="molecule type" value="Genomic_DNA"/>
</dbReference>
<gene>
    <name evidence="1" type="ORF">GGD56_006791</name>
</gene>
<comment type="caution">
    <text evidence="1">The sequence shown here is derived from an EMBL/GenBank/DDBJ whole genome shotgun (WGS) entry which is preliminary data.</text>
</comment>